<organism evidence="1 2">
    <name type="scientific">Haematococcus lacustris</name>
    <name type="common">Green alga</name>
    <name type="synonym">Haematococcus pluvialis</name>
    <dbReference type="NCBI Taxonomy" id="44745"/>
    <lineage>
        <taxon>Eukaryota</taxon>
        <taxon>Viridiplantae</taxon>
        <taxon>Chlorophyta</taxon>
        <taxon>core chlorophytes</taxon>
        <taxon>Chlorophyceae</taxon>
        <taxon>CS clade</taxon>
        <taxon>Chlamydomonadales</taxon>
        <taxon>Haematococcaceae</taxon>
        <taxon>Haematococcus</taxon>
    </lineage>
</organism>
<name>A0A699ZXQ0_HAELA</name>
<keyword evidence="2" id="KW-1185">Reference proteome</keyword>
<dbReference type="Proteomes" id="UP000485058">
    <property type="component" value="Unassembled WGS sequence"/>
</dbReference>
<protein>
    <submittedName>
        <fullName evidence="1">Uncharacterized protein</fullName>
    </submittedName>
</protein>
<proteinExistence type="predicted"/>
<dbReference type="EMBL" id="BLLF01003398">
    <property type="protein sequence ID" value="GFH27231.1"/>
    <property type="molecule type" value="Genomic_DNA"/>
</dbReference>
<evidence type="ECO:0000313" key="2">
    <source>
        <dbReference type="Proteomes" id="UP000485058"/>
    </source>
</evidence>
<gene>
    <name evidence="1" type="ORF">HaLaN_25521</name>
</gene>
<sequence>MACLLQQVVAVALNYLSRELEQFHQQAVLMQHAGHTDITHEPR</sequence>
<evidence type="ECO:0000313" key="1">
    <source>
        <dbReference type="EMBL" id="GFH27231.1"/>
    </source>
</evidence>
<reference evidence="1 2" key="1">
    <citation type="submission" date="2020-02" db="EMBL/GenBank/DDBJ databases">
        <title>Draft genome sequence of Haematococcus lacustris strain NIES-144.</title>
        <authorList>
            <person name="Morimoto D."/>
            <person name="Nakagawa S."/>
            <person name="Yoshida T."/>
            <person name="Sawayama S."/>
        </authorList>
    </citation>
    <scope>NUCLEOTIDE SEQUENCE [LARGE SCALE GENOMIC DNA]</scope>
    <source>
        <strain evidence="1 2">NIES-144</strain>
    </source>
</reference>
<accession>A0A699ZXQ0</accession>
<dbReference type="AlphaFoldDB" id="A0A699ZXQ0"/>
<comment type="caution">
    <text evidence="1">The sequence shown here is derived from an EMBL/GenBank/DDBJ whole genome shotgun (WGS) entry which is preliminary data.</text>
</comment>